<dbReference type="InterPro" id="IPR011467">
    <property type="entry name" value="DUF1573"/>
</dbReference>
<dbReference type="EMBL" id="JBHULM010000011">
    <property type="protein sequence ID" value="MFD2542480.1"/>
    <property type="molecule type" value="Genomic_DNA"/>
</dbReference>
<dbReference type="Proteomes" id="UP001597467">
    <property type="component" value="Unassembled WGS sequence"/>
</dbReference>
<dbReference type="Pfam" id="PF07610">
    <property type="entry name" value="DUF1573"/>
    <property type="match status" value="1"/>
</dbReference>
<proteinExistence type="predicted"/>
<protein>
    <submittedName>
        <fullName evidence="2">DUF1573 domain-containing protein</fullName>
    </submittedName>
</protein>
<name>A0ABW5K3L2_9FLAO</name>
<feature type="chain" id="PRO_5045655158" evidence="1">
    <location>
        <begin position="23"/>
        <end position="147"/>
    </location>
</feature>
<dbReference type="PANTHER" id="PTHR37833">
    <property type="entry name" value="LIPOPROTEIN-RELATED"/>
    <property type="match status" value="1"/>
</dbReference>
<dbReference type="PANTHER" id="PTHR37833:SF1">
    <property type="entry name" value="SIGNAL PEPTIDE PROTEIN"/>
    <property type="match status" value="1"/>
</dbReference>
<keyword evidence="3" id="KW-1185">Reference proteome</keyword>
<dbReference type="Gene3D" id="2.60.40.10">
    <property type="entry name" value="Immunoglobulins"/>
    <property type="match status" value="1"/>
</dbReference>
<evidence type="ECO:0000313" key="2">
    <source>
        <dbReference type="EMBL" id="MFD2542480.1"/>
    </source>
</evidence>
<gene>
    <name evidence="2" type="ORF">ACFSSB_09140</name>
</gene>
<dbReference type="InterPro" id="IPR013783">
    <property type="entry name" value="Ig-like_fold"/>
</dbReference>
<accession>A0ABW5K3L2</accession>
<dbReference type="RefSeq" id="WP_379903408.1">
    <property type="nucleotide sequence ID" value="NZ_JBHULM010000011.1"/>
</dbReference>
<organism evidence="2 3">
    <name type="scientific">Lacinutrix gracilariae</name>
    <dbReference type="NCBI Taxonomy" id="1747198"/>
    <lineage>
        <taxon>Bacteria</taxon>
        <taxon>Pseudomonadati</taxon>
        <taxon>Bacteroidota</taxon>
        <taxon>Flavobacteriia</taxon>
        <taxon>Flavobacteriales</taxon>
        <taxon>Flavobacteriaceae</taxon>
        <taxon>Lacinutrix</taxon>
    </lineage>
</organism>
<comment type="caution">
    <text evidence="2">The sequence shown here is derived from an EMBL/GenBank/DDBJ whole genome shotgun (WGS) entry which is preliminary data.</text>
</comment>
<evidence type="ECO:0000313" key="3">
    <source>
        <dbReference type="Proteomes" id="UP001597467"/>
    </source>
</evidence>
<keyword evidence="1" id="KW-0732">Signal</keyword>
<reference evidence="3" key="1">
    <citation type="journal article" date="2019" name="Int. J. Syst. Evol. Microbiol.">
        <title>The Global Catalogue of Microorganisms (GCM) 10K type strain sequencing project: providing services to taxonomists for standard genome sequencing and annotation.</title>
        <authorList>
            <consortium name="The Broad Institute Genomics Platform"/>
            <consortium name="The Broad Institute Genome Sequencing Center for Infectious Disease"/>
            <person name="Wu L."/>
            <person name="Ma J."/>
        </authorList>
    </citation>
    <scope>NUCLEOTIDE SEQUENCE [LARGE SCALE GENOMIC DNA]</scope>
    <source>
        <strain evidence="3">KCTC 42808</strain>
    </source>
</reference>
<feature type="signal peptide" evidence="1">
    <location>
        <begin position="1"/>
        <end position="22"/>
    </location>
</feature>
<sequence length="147" mass="15695">MKKAILLSFAMFAMTAVGVAQNDTKTTEAETVATENGAKIEFETETIDYGTIENNSDGNREFTFTNTGNTPLVITNAKGSCGCTVPTWPKEAIAPGESAVIGVRYATNRTGSFSKSITLTSNAINAPKKVIRIKGTVKPKPTEEKDI</sequence>
<evidence type="ECO:0000256" key="1">
    <source>
        <dbReference type="SAM" id="SignalP"/>
    </source>
</evidence>